<keyword evidence="7" id="KW-1185">Reference proteome</keyword>
<feature type="domain" description="RdRp catalytic" evidence="5">
    <location>
        <begin position="265"/>
        <end position="378"/>
    </location>
</feature>
<proteinExistence type="predicted"/>
<dbReference type="RefSeq" id="YP_009241367.1">
    <property type="nucleotide sequence ID" value="NC_029783.1"/>
</dbReference>
<keyword evidence="4" id="KW-0693">Viral RNA replication</keyword>
<keyword evidence="2" id="KW-0808">Transferase</keyword>
<evidence type="ECO:0000259" key="5">
    <source>
        <dbReference type="PROSITE" id="PS50507"/>
    </source>
</evidence>
<dbReference type="EMBL" id="LC052212">
    <property type="protein sequence ID" value="BAU68561.1"/>
    <property type="molecule type" value="Genomic_RNA"/>
</dbReference>
<dbReference type="InterPro" id="IPR001788">
    <property type="entry name" value="RNA-dep_RNA_pol_alsuvir"/>
</dbReference>
<dbReference type="KEGG" id="vg:27205863"/>
<feature type="non-terminal residue" evidence="6">
    <location>
        <position position="1"/>
    </location>
</feature>
<dbReference type="GO" id="GO:0003723">
    <property type="term" value="F:RNA binding"/>
    <property type="evidence" value="ECO:0007669"/>
    <property type="project" value="InterPro"/>
</dbReference>
<dbReference type="OrthoDB" id="2873at10239"/>
<protein>
    <submittedName>
        <fullName evidence="6">RNA-dependent RNA polymerase</fullName>
    </submittedName>
</protein>
<name>A0A146FDE4_9CLOS</name>
<evidence type="ECO:0000313" key="7">
    <source>
        <dbReference type="Proteomes" id="UP000202842"/>
    </source>
</evidence>
<keyword evidence="3" id="KW-0548">Nucleotidyltransferase</keyword>
<evidence type="ECO:0000256" key="1">
    <source>
        <dbReference type="ARBA" id="ARBA00022484"/>
    </source>
</evidence>
<dbReference type="InterPro" id="IPR007094">
    <property type="entry name" value="RNA-dir_pol_PSvirus"/>
</dbReference>
<evidence type="ECO:0000313" key="6">
    <source>
        <dbReference type="EMBL" id="BAU68561.1"/>
    </source>
</evidence>
<dbReference type="GeneID" id="27205863"/>
<evidence type="ECO:0000256" key="4">
    <source>
        <dbReference type="ARBA" id="ARBA00022953"/>
    </source>
</evidence>
<dbReference type="GO" id="GO:0003968">
    <property type="term" value="F:RNA-directed RNA polymerase activity"/>
    <property type="evidence" value="ECO:0007669"/>
    <property type="project" value="UniProtKB-KW"/>
</dbReference>
<sequence>ELDPFVAPPLISREGKVPTVHIEVANLFLEERIPGLTSFDSRFFEDDLEFNDFETIVDECVISENYRPAPVYKNKYLNSVVRSLPGTKKRNTLKCNLVTFESRNFNADTTCNVGSANHIAERIAKFTAETFFDEGRYLECSGDAISQNRVAFGVWAEKREGPKWKSLLRECAKNVFDLTALTRYTLMVKADGKPKLDASVMTNYVAGQNIVYSDKVSIARFSHIFQQVAERLKYVCRGKVLFFCGSTIENFASEVEERLGDISQYYCYELDISKYDKSQAGLMKDTERALLSMLGVESDTLDMFFSGEYDSSVSMHNKELSLSIGSQRRSGGANTWLGNTMVLLSLLSILLNKRPFDLVLASGDDSLIFSKEKLDLDTTTLSQAYGFDVKLNDLSVPYFCSKYFVKTNDGLRFVPDPFKLLMKAGYLREDNDALIHEHFKSFVDLTGSYNSEEVIQELVALDARKYGYNSHAYEAFCLIHVLRANFNQYKRLYEEGNVKSDRANGKPPLRKCGSKNPK</sequence>
<accession>A0A146FDE4</accession>
<organism evidence="6">
    <name type="scientific">Grapevine leafroll-associated virus 13</name>
    <dbReference type="NCBI Taxonomy" id="1815581"/>
    <lineage>
        <taxon>Viruses</taxon>
        <taxon>Riboviria</taxon>
        <taxon>Orthornavirae</taxon>
        <taxon>Kitrinoviricota</taxon>
        <taxon>Alsuviricetes</taxon>
        <taxon>Martellivirales</taxon>
        <taxon>Closteroviridae</taxon>
        <taxon>Ampelovirus</taxon>
        <taxon>Ampelovirus tredecimvitis</taxon>
    </lineage>
</organism>
<dbReference type="GO" id="GO:0039694">
    <property type="term" value="P:viral RNA genome replication"/>
    <property type="evidence" value="ECO:0007669"/>
    <property type="project" value="InterPro"/>
</dbReference>
<dbReference type="SUPFAM" id="SSF56672">
    <property type="entry name" value="DNA/RNA polymerases"/>
    <property type="match status" value="1"/>
</dbReference>
<dbReference type="PROSITE" id="PS50507">
    <property type="entry name" value="RDRP_SSRNA_POS"/>
    <property type="match status" value="1"/>
</dbReference>
<dbReference type="Proteomes" id="UP000202842">
    <property type="component" value="Segment"/>
</dbReference>
<reference evidence="6" key="1">
    <citation type="journal article" date="2016" name="Arch. Virol.">
        <title>Molecular characterization of a novel putative ampelovirus tentatively named grapevine leafroll-associated virus 13.</title>
        <authorList>
            <person name="Ito T."/>
            <person name="Nakaune R."/>
        </authorList>
    </citation>
    <scope>NUCLEOTIDE SEQUENCE [LARGE SCALE GENOMIC DNA]</scope>
    <source>
        <strain evidence="6">A177</strain>
    </source>
</reference>
<dbReference type="Pfam" id="PF00978">
    <property type="entry name" value="RdRP_2"/>
    <property type="match status" value="1"/>
</dbReference>
<dbReference type="GO" id="GO:0006351">
    <property type="term" value="P:DNA-templated transcription"/>
    <property type="evidence" value="ECO:0007669"/>
    <property type="project" value="InterPro"/>
</dbReference>
<evidence type="ECO:0000256" key="3">
    <source>
        <dbReference type="ARBA" id="ARBA00022695"/>
    </source>
</evidence>
<dbReference type="InterPro" id="IPR043502">
    <property type="entry name" value="DNA/RNA_pol_sf"/>
</dbReference>
<keyword evidence="1 6" id="KW-0696">RNA-directed RNA polymerase</keyword>
<evidence type="ECO:0000256" key="2">
    <source>
        <dbReference type="ARBA" id="ARBA00022679"/>
    </source>
</evidence>
<gene>
    <name evidence="6" type="primary">RdRp</name>
</gene>